<dbReference type="EMBL" id="JAVDVW010000002">
    <property type="protein sequence ID" value="MDR7099907.1"/>
    <property type="molecule type" value="Genomic_DNA"/>
</dbReference>
<dbReference type="Gene3D" id="3.40.50.300">
    <property type="entry name" value="P-loop containing nucleotide triphosphate hydrolases"/>
    <property type="match status" value="1"/>
</dbReference>
<protein>
    <submittedName>
        <fullName evidence="4">DNA-binding CsgD family transcriptional regulator/tetratricopeptide (TPR) repeat protein</fullName>
    </submittedName>
</protein>
<dbReference type="GO" id="GO:0003677">
    <property type="term" value="F:DNA binding"/>
    <property type="evidence" value="ECO:0007669"/>
    <property type="project" value="UniProtKB-KW"/>
</dbReference>
<dbReference type="Gene3D" id="1.10.10.10">
    <property type="entry name" value="Winged helix-like DNA-binding domain superfamily/Winged helix DNA-binding domain"/>
    <property type="match status" value="1"/>
</dbReference>
<gene>
    <name evidence="4" type="ORF">J2X04_002288</name>
</gene>
<evidence type="ECO:0000313" key="5">
    <source>
        <dbReference type="Proteomes" id="UP001267878"/>
    </source>
</evidence>
<evidence type="ECO:0000256" key="2">
    <source>
        <dbReference type="ARBA" id="ARBA00022840"/>
    </source>
</evidence>
<keyword evidence="4" id="KW-0238">DNA-binding</keyword>
<dbReference type="InterPro" id="IPR036388">
    <property type="entry name" value="WH-like_DNA-bd_sf"/>
</dbReference>
<keyword evidence="1" id="KW-0547">Nucleotide-binding</keyword>
<dbReference type="SUPFAM" id="SSF52540">
    <property type="entry name" value="P-loop containing nucleoside triphosphate hydrolases"/>
    <property type="match status" value="1"/>
</dbReference>
<evidence type="ECO:0000259" key="3">
    <source>
        <dbReference type="PROSITE" id="PS50043"/>
    </source>
</evidence>
<keyword evidence="5" id="KW-1185">Reference proteome</keyword>
<reference evidence="4 5" key="1">
    <citation type="submission" date="2023-07" db="EMBL/GenBank/DDBJ databases">
        <title>Sorghum-associated microbial communities from plants grown in Nebraska, USA.</title>
        <authorList>
            <person name="Schachtman D."/>
        </authorList>
    </citation>
    <scope>NUCLEOTIDE SEQUENCE [LARGE SCALE GENOMIC DNA]</scope>
    <source>
        <strain evidence="4 5">BE187</strain>
    </source>
</reference>
<dbReference type="SUPFAM" id="SSF48452">
    <property type="entry name" value="TPR-like"/>
    <property type="match status" value="1"/>
</dbReference>
<dbReference type="InterPro" id="IPR027417">
    <property type="entry name" value="P-loop_NTPase"/>
</dbReference>
<dbReference type="Proteomes" id="UP001267878">
    <property type="component" value="Unassembled WGS sequence"/>
</dbReference>
<dbReference type="PROSITE" id="PS50043">
    <property type="entry name" value="HTH_LUXR_2"/>
    <property type="match status" value="1"/>
</dbReference>
<dbReference type="InterPro" id="IPR000792">
    <property type="entry name" value="Tscrpt_reg_LuxR_C"/>
</dbReference>
<dbReference type="InterPro" id="IPR011990">
    <property type="entry name" value="TPR-like_helical_dom_sf"/>
</dbReference>
<dbReference type="CDD" id="cd06170">
    <property type="entry name" value="LuxR_C_like"/>
    <property type="match status" value="1"/>
</dbReference>
<dbReference type="InterPro" id="IPR041664">
    <property type="entry name" value="AAA_16"/>
</dbReference>
<dbReference type="PROSITE" id="PS00622">
    <property type="entry name" value="HTH_LUXR_1"/>
    <property type="match status" value="1"/>
</dbReference>
<proteinExistence type="predicted"/>
<dbReference type="SMART" id="SM00421">
    <property type="entry name" value="HTH_LUXR"/>
    <property type="match status" value="1"/>
</dbReference>
<evidence type="ECO:0000256" key="1">
    <source>
        <dbReference type="ARBA" id="ARBA00022741"/>
    </source>
</evidence>
<dbReference type="SUPFAM" id="SSF46894">
    <property type="entry name" value="C-terminal effector domain of the bipartite response regulators"/>
    <property type="match status" value="1"/>
</dbReference>
<organism evidence="4 5">
    <name type="scientific">Agrilutibacter niabensis</name>
    <dbReference type="NCBI Taxonomy" id="380628"/>
    <lineage>
        <taxon>Bacteria</taxon>
        <taxon>Pseudomonadati</taxon>
        <taxon>Pseudomonadota</taxon>
        <taxon>Gammaproteobacteria</taxon>
        <taxon>Lysobacterales</taxon>
        <taxon>Lysobacteraceae</taxon>
        <taxon>Agrilutibacter</taxon>
    </lineage>
</organism>
<comment type="caution">
    <text evidence="4">The sequence shown here is derived from an EMBL/GenBank/DDBJ whole genome shotgun (WGS) entry which is preliminary data.</text>
</comment>
<dbReference type="PANTHER" id="PTHR16305:SF28">
    <property type="entry name" value="GUANYLATE CYCLASE DOMAIN-CONTAINING PROTEIN"/>
    <property type="match status" value="1"/>
</dbReference>
<keyword evidence="2" id="KW-0067">ATP-binding</keyword>
<accession>A0ABU1VQY5</accession>
<dbReference type="Pfam" id="PF00196">
    <property type="entry name" value="GerE"/>
    <property type="match status" value="1"/>
</dbReference>
<dbReference type="Pfam" id="PF13191">
    <property type="entry name" value="AAA_16"/>
    <property type="match status" value="1"/>
</dbReference>
<name>A0ABU1VQY5_9GAMM</name>
<evidence type="ECO:0000313" key="4">
    <source>
        <dbReference type="EMBL" id="MDR7099907.1"/>
    </source>
</evidence>
<sequence>MQLLQGAFDVAGQGAGRTALVSGEAGIGKTSLVTQLVAELRDSRVLWGGCEALFSPRPLGPLYDMADALGSKLKAMLGLEGRRVELFTSFLANLQESRETTVIVLEDLHWADAATLDLVKFLGRRIQRVRALLVLSYRDDELGERHPLQMVLGDLPADAVVRVPLLPLSEAGVAELARRARHSADGVYAATGGNPFFVTEALRAEGMPATVRDAVLARAARQTPAVRALLDLAAIVPARIEADLIDAILAPDRADIAAALASGLLTADGRSYAFRHELARFAIEQALPAPLAATLHGKMLACLERREPPVATSRLVHHASGAGDSSAVLKYALHAGDEAASHGAHREAASLYATALVHADALAPAERAGLLERLSYQCYLIDQNDKAIAARAAALPIWRELGDLQHEGLTLRWLSRLHWFGGHKQEAEEYASQAVELLQDLPDDEAYAWALSNRSQLYMLSGHTDESVEWGTRAIDLATRIGSHEVLAHALNNVGTARYAAGLSDGRPMIERSLEISLAHDYEEHVARCHANFVATAVKNRDYAEARLQIAAATRYFTARDLDSWSNYIEAWQARLDFEQGQWDAAATTAIRLANSHGVAPVTRMCALTVLVRLRMRRGDPGVKELMEELKTLASASGELQRLAPVAAALAEDACLRDAADAVDPLVLQAYTMAEQRQDPRSRGELRYWCQKLGLADPGPEGTEAPYALQLSGQWREAAQAWDRLGCPYERALALLDGDEAAMREALAIFESLGATATVRRCREHLRCAGVRGVARGPRATTSANPAGLTSRELEILALLTDGLSNAQIAGKLVRSEKTVDHHISAILRKLDARSRGEAVSIASRLGFGTTGGDVVGRA</sequence>
<dbReference type="Gene3D" id="1.25.40.10">
    <property type="entry name" value="Tetratricopeptide repeat domain"/>
    <property type="match status" value="1"/>
</dbReference>
<dbReference type="PANTHER" id="PTHR16305">
    <property type="entry name" value="TESTICULAR SOLUBLE ADENYLYL CYCLASE"/>
    <property type="match status" value="1"/>
</dbReference>
<feature type="domain" description="HTH luxR-type" evidence="3">
    <location>
        <begin position="782"/>
        <end position="847"/>
    </location>
</feature>
<dbReference type="InterPro" id="IPR016032">
    <property type="entry name" value="Sig_transdc_resp-reg_C-effctor"/>
</dbReference>
<dbReference type="PRINTS" id="PR00038">
    <property type="entry name" value="HTHLUXR"/>
</dbReference>